<dbReference type="EMBL" id="SMAG01000003">
    <property type="protein sequence ID" value="TCS94816.1"/>
    <property type="molecule type" value="Genomic_DNA"/>
</dbReference>
<comment type="caution">
    <text evidence="1">The sequence shown here is derived from an EMBL/GenBank/DDBJ whole genome shotgun (WGS) entry which is preliminary data.</text>
</comment>
<name>A0A4R3LBC2_9BACL</name>
<gene>
    <name evidence="1" type="ORF">EDD58_103238</name>
</gene>
<evidence type="ECO:0000313" key="2">
    <source>
        <dbReference type="Proteomes" id="UP000294937"/>
    </source>
</evidence>
<dbReference type="RefSeq" id="WP_131924198.1">
    <property type="nucleotide sequence ID" value="NZ_SMAG01000003.1"/>
</dbReference>
<dbReference type="AlphaFoldDB" id="A0A4R3LBC2"/>
<evidence type="ECO:0000313" key="1">
    <source>
        <dbReference type="EMBL" id="TCS94816.1"/>
    </source>
</evidence>
<sequence length="398" mass="47267">MDSFFEKLHITQWNKLSKDSRLEALQSLERHYAQLQGRDACKFEGMKDKEHFGRYKQGKIYLNHDLLLNDNCYEAVFTVLHEGRHAFQSQTIDLSANNRLAPISDKEIYTWRVSKSGGYLKQQPDYWFQPVEKDANDYALTEMEKIYSQLEPLHGKNNGYKEYKKDLEINFMIEENKLLRTYGKNYLQTIEDKVHKKYILMQTALRHFGDKAYRLHDPAEQYVHQTYPKEILYKDFSAYLPTYLQEKGYTMLHEYLNQEENKSPNLPEFYGEFELHETILPPPLSREGKLIEKLEQAHEKLTHLWKQIDPLGGTEINQRQNEKLQDFNKKVQAEFQKQYPDVQLKPFYLSTSKTAIDIMKHNHLTGEKMDLHNGKEFGFKSSDLNKLIDQGKEMEMER</sequence>
<organism evidence="1 2">
    <name type="scientific">Hazenella coriacea</name>
    <dbReference type="NCBI Taxonomy" id="1179467"/>
    <lineage>
        <taxon>Bacteria</taxon>
        <taxon>Bacillati</taxon>
        <taxon>Bacillota</taxon>
        <taxon>Bacilli</taxon>
        <taxon>Bacillales</taxon>
        <taxon>Thermoactinomycetaceae</taxon>
        <taxon>Hazenella</taxon>
    </lineage>
</organism>
<reference evidence="1 2" key="1">
    <citation type="submission" date="2019-03" db="EMBL/GenBank/DDBJ databases">
        <title>Genomic Encyclopedia of Type Strains, Phase IV (KMG-IV): sequencing the most valuable type-strain genomes for metagenomic binning, comparative biology and taxonomic classification.</title>
        <authorList>
            <person name="Goeker M."/>
        </authorList>
    </citation>
    <scope>NUCLEOTIDE SEQUENCE [LARGE SCALE GENOMIC DNA]</scope>
    <source>
        <strain evidence="1 2">DSM 45707</strain>
    </source>
</reference>
<accession>A0A4R3LBC2</accession>
<dbReference type="Proteomes" id="UP000294937">
    <property type="component" value="Unassembled WGS sequence"/>
</dbReference>
<keyword evidence="2" id="KW-1185">Reference proteome</keyword>
<dbReference type="OrthoDB" id="3035472at2"/>
<protein>
    <submittedName>
        <fullName evidence="1">Uncharacterized protein</fullName>
    </submittedName>
</protein>
<proteinExistence type="predicted"/>